<evidence type="ECO:0000256" key="1">
    <source>
        <dbReference type="ARBA" id="ARBA00004167"/>
    </source>
</evidence>
<evidence type="ECO:0000313" key="8">
    <source>
        <dbReference type="Proteomes" id="UP000779900"/>
    </source>
</evidence>
<dbReference type="PANTHER" id="PTHR34478:SF2">
    <property type="entry name" value="MEMBRANE PROTEIN"/>
    <property type="match status" value="1"/>
</dbReference>
<evidence type="ECO:0000256" key="5">
    <source>
        <dbReference type="ARBA" id="ARBA00023136"/>
    </source>
</evidence>
<organism evidence="7 8">
    <name type="scientific">candidate division WOR-3 bacterium</name>
    <dbReference type="NCBI Taxonomy" id="2052148"/>
    <lineage>
        <taxon>Bacteria</taxon>
        <taxon>Bacteria division WOR-3</taxon>
    </lineage>
</organism>
<dbReference type="Proteomes" id="UP000779900">
    <property type="component" value="Unassembled WGS sequence"/>
</dbReference>
<dbReference type="PANTHER" id="PTHR34478">
    <property type="entry name" value="PROTEIN LEMA"/>
    <property type="match status" value="1"/>
</dbReference>
<dbReference type="Pfam" id="PF04011">
    <property type="entry name" value="LemA"/>
    <property type="match status" value="1"/>
</dbReference>
<protein>
    <submittedName>
        <fullName evidence="7">LemA family protein</fullName>
    </submittedName>
</protein>
<dbReference type="GO" id="GO:0016020">
    <property type="term" value="C:membrane"/>
    <property type="evidence" value="ECO:0007669"/>
    <property type="project" value="UniProtKB-SubCell"/>
</dbReference>
<sequence>MLIQSTEANVLIVILVLIGLLVVIAIGIYNTLVVKRNRVRNGWSQIDVQLKRRIDLIPNLIETVKGYAAHEKAIFERIAEARSLAINAKGPAEAATANNQLTDTLKTLFAVVENYPNLKANENFLKLQEELSGTENKLAFSRQFYNDVVMDYNNSTELFPSSVFAGMFGFKQAEFYNVPEAEREAPKVKF</sequence>
<name>A0A937XFP6_UNCW3</name>
<comment type="subcellular location">
    <subcellularLocation>
        <location evidence="1">Membrane</location>
        <topology evidence="1">Single-pass membrane protein</topology>
    </subcellularLocation>
</comment>
<keyword evidence="5 6" id="KW-0472">Membrane</keyword>
<dbReference type="InterPro" id="IPR007156">
    <property type="entry name" value="MamQ_LemA"/>
</dbReference>
<dbReference type="EMBL" id="VGIR01000010">
    <property type="protein sequence ID" value="MBM3330758.1"/>
    <property type="molecule type" value="Genomic_DNA"/>
</dbReference>
<feature type="transmembrane region" description="Helical" evidence="6">
    <location>
        <begin position="12"/>
        <end position="32"/>
    </location>
</feature>
<comment type="similarity">
    <text evidence="2">Belongs to the LemA family.</text>
</comment>
<dbReference type="InterPro" id="IPR023353">
    <property type="entry name" value="LemA-like_dom_sf"/>
</dbReference>
<reference evidence="7" key="1">
    <citation type="submission" date="2019-03" db="EMBL/GenBank/DDBJ databases">
        <title>Lake Tanganyika Metagenome-Assembled Genomes (MAGs).</title>
        <authorList>
            <person name="Tran P."/>
        </authorList>
    </citation>
    <scope>NUCLEOTIDE SEQUENCE</scope>
    <source>
        <strain evidence="7">K_DeepCast_150m_m2_040</strain>
    </source>
</reference>
<gene>
    <name evidence="7" type="ORF">FJY68_02765</name>
</gene>
<evidence type="ECO:0000313" key="7">
    <source>
        <dbReference type="EMBL" id="MBM3330758.1"/>
    </source>
</evidence>
<keyword evidence="3 6" id="KW-0812">Transmembrane</keyword>
<evidence type="ECO:0000256" key="2">
    <source>
        <dbReference type="ARBA" id="ARBA00008854"/>
    </source>
</evidence>
<comment type="caution">
    <text evidence="7">The sequence shown here is derived from an EMBL/GenBank/DDBJ whole genome shotgun (WGS) entry which is preliminary data.</text>
</comment>
<accession>A0A937XFP6</accession>
<evidence type="ECO:0000256" key="3">
    <source>
        <dbReference type="ARBA" id="ARBA00022692"/>
    </source>
</evidence>
<proteinExistence type="inferred from homology"/>
<dbReference type="AlphaFoldDB" id="A0A937XFP6"/>
<dbReference type="Gene3D" id="1.20.1440.20">
    <property type="entry name" value="LemA-like domain"/>
    <property type="match status" value="1"/>
</dbReference>
<keyword evidence="4 6" id="KW-1133">Transmembrane helix</keyword>
<dbReference type="SUPFAM" id="SSF140478">
    <property type="entry name" value="LemA-like"/>
    <property type="match status" value="1"/>
</dbReference>
<evidence type="ECO:0000256" key="6">
    <source>
        <dbReference type="SAM" id="Phobius"/>
    </source>
</evidence>
<evidence type="ECO:0000256" key="4">
    <source>
        <dbReference type="ARBA" id="ARBA00022989"/>
    </source>
</evidence>